<dbReference type="Pfam" id="PF25165">
    <property type="entry name" value="DUF7828"/>
    <property type="match status" value="1"/>
</dbReference>
<accession>A0A427V3L9</accession>
<protein>
    <recommendedName>
        <fullName evidence="1">DUF7828 domain-containing protein</fullName>
    </recommendedName>
</protein>
<sequence>MKQKPVKNALIMFGSAYLVNAEEISPIFGKFYCFYCTSPMIYVCANESQKEHFVHDLTALTYQAADICPYLMPD</sequence>
<feature type="domain" description="DUF7828" evidence="1">
    <location>
        <begin position="29"/>
        <end position="73"/>
    </location>
</feature>
<proteinExistence type="predicted"/>
<evidence type="ECO:0000259" key="1">
    <source>
        <dbReference type="Pfam" id="PF25165"/>
    </source>
</evidence>
<evidence type="ECO:0000313" key="3">
    <source>
        <dbReference type="Proteomes" id="UP000275331"/>
    </source>
</evidence>
<gene>
    <name evidence="2" type="ORF">EGT71_08290</name>
</gene>
<dbReference type="AlphaFoldDB" id="A0A427V3L9"/>
<dbReference type="InterPro" id="IPR057150">
    <property type="entry name" value="DUF7828"/>
</dbReference>
<dbReference type="Proteomes" id="UP000275331">
    <property type="component" value="Unassembled WGS sequence"/>
</dbReference>
<name>A0A427V3L9_9ENTR</name>
<comment type="caution">
    <text evidence="2">The sequence shown here is derived from an EMBL/GenBank/DDBJ whole genome shotgun (WGS) entry which is preliminary data.</text>
</comment>
<evidence type="ECO:0000313" key="2">
    <source>
        <dbReference type="EMBL" id="RSE27303.1"/>
    </source>
</evidence>
<dbReference type="EMBL" id="RHXB01000004">
    <property type="protein sequence ID" value="RSE27303.1"/>
    <property type="molecule type" value="Genomic_DNA"/>
</dbReference>
<organism evidence="2 3">
    <name type="scientific">Atlantibacter subterraneus</name>
    <dbReference type="NCBI Taxonomy" id="255519"/>
    <lineage>
        <taxon>Bacteria</taxon>
        <taxon>Pseudomonadati</taxon>
        <taxon>Pseudomonadota</taxon>
        <taxon>Gammaproteobacteria</taxon>
        <taxon>Enterobacterales</taxon>
        <taxon>Enterobacteriaceae</taxon>
        <taxon>Atlantibacter</taxon>
    </lineage>
</organism>
<reference evidence="2 3" key="1">
    <citation type="submission" date="2018-10" db="EMBL/GenBank/DDBJ databases">
        <title>Transmission dynamics of multidrug resistant bacteria on intensive care unit surfaces.</title>
        <authorList>
            <person name="D'Souza A.W."/>
            <person name="Potter R.F."/>
            <person name="Wallace M."/>
            <person name="Shupe A."/>
            <person name="Patel S."/>
            <person name="Sun S."/>
            <person name="Gul D."/>
            <person name="Kwon J.H."/>
            <person name="Andleeb S."/>
            <person name="Burnham C.-A.D."/>
            <person name="Dantas G."/>
        </authorList>
    </citation>
    <scope>NUCLEOTIDE SEQUENCE [LARGE SCALE GENOMIC DNA]</scope>
    <source>
        <strain evidence="2 3">AS_373</strain>
    </source>
</reference>
<dbReference type="OrthoDB" id="6632154at2"/>